<reference evidence="6 7" key="1">
    <citation type="journal article" date="2023" name="Sci. Data">
        <title>Genome assembly of the Korean intertidal mud-creeper Batillaria attramentaria.</title>
        <authorList>
            <person name="Patra A.K."/>
            <person name="Ho P.T."/>
            <person name="Jun S."/>
            <person name="Lee S.J."/>
            <person name="Kim Y."/>
            <person name="Won Y.J."/>
        </authorList>
    </citation>
    <scope>NUCLEOTIDE SEQUENCE [LARGE SCALE GENOMIC DNA]</scope>
    <source>
        <strain evidence="6">Wonlab-2016</strain>
    </source>
</reference>
<feature type="region of interest" description="Disordered" evidence="4">
    <location>
        <begin position="1"/>
        <end position="126"/>
    </location>
</feature>
<dbReference type="Gene3D" id="3.30.40.10">
    <property type="entry name" value="Zinc/RING finger domain, C3HC4 (zinc finger)"/>
    <property type="match status" value="1"/>
</dbReference>
<evidence type="ECO:0000256" key="2">
    <source>
        <dbReference type="ARBA" id="ARBA00022833"/>
    </source>
</evidence>
<dbReference type="InterPro" id="IPR001841">
    <property type="entry name" value="Znf_RING"/>
</dbReference>
<dbReference type="PROSITE" id="PS50089">
    <property type="entry name" value="ZF_RING_2"/>
    <property type="match status" value="1"/>
</dbReference>
<dbReference type="EMBL" id="JACVVK020000144">
    <property type="protein sequence ID" value="KAK7488996.1"/>
    <property type="molecule type" value="Genomic_DNA"/>
</dbReference>
<feature type="region of interest" description="Disordered" evidence="4">
    <location>
        <begin position="180"/>
        <end position="217"/>
    </location>
</feature>
<evidence type="ECO:0000256" key="1">
    <source>
        <dbReference type="ARBA" id="ARBA00022771"/>
    </source>
</evidence>
<accession>A0ABD0KP48</accession>
<name>A0ABD0KP48_9CAEN</name>
<evidence type="ECO:0000256" key="3">
    <source>
        <dbReference type="PROSITE-ProRule" id="PRU00175"/>
    </source>
</evidence>
<keyword evidence="2" id="KW-0862">Zinc</keyword>
<sequence length="387" mass="41479">MAASSPDKSQCAPENSGDLEQESHDLQSEEEPCKASSSQQSVSLPPERDASPLEGVQPRHTQEQVRPQQLPSPRGDQYQVPDQDLLSGQCVSLGLVSPQHPTDQGSLNQNGASVATSLSSDSAPVPKVPSFLESCTVTEPEFLKPHHVQLNGQESVIQDQVAALQAPARDVDDDRSEGATVWATSSSRADGTFSSSDAAGMAISPDSPPGGGDQEELEVPKACSIGCSSDQPMFDAEAHAAQVDVMQLAESIEQIMLLRQRIGPTCKHVLGASLFSGPGSDSTSAGTMRNGNILATEIDVPEPGPAERALPVCVRDEDGVIDLQRAREVRRWQWLCLSCREREREVTLRPCGHNSLCKSCFLEPAFCLQDPLRCPVCGHTFDGVQFS</sequence>
<feature type="compositionally biased region" description="Basic and acidic residues" evidence="4">
    <location>
        <begin position="21"/>
        <end position="33"/>
    </location>
</feature>
<feature type="domain" description="RING-type" evidence="5">
    <location>
        <begin position="336"/>
        <end position="377"/>
    </location>
</feature>
<dbReference type="GO" id="GO:0008270">
    <property type="term" value="F:zinc ion binding"/>
    <property type="evidence" value="ECO:0007669"/>
    <property type="project" value="UniProtKB-KW"/>
</dbReference>
<gene>
    <name evidence="6" type="ORF">BaRGS_00019800</name>
</gene>
<proteinExistence type="predicted"/>
<dbReference type="Pfam" id="PF13920">
    <property type="entry name" value="zf-C3HC4_3"/>
    <property type="match status" value="1"/>
</dbReference>
<dbReference type="SUPFAM" id="SSF57850">
    <property type="entry name" value="RING/U-box"/>
    <property type="match status" value="1"/>
</dbReference>
<dbReference type="InterPro" id="IPR013083">
    <property type="entry name" value="Znf_RING/FYVE/PHD"/>
</dbReference>
<dbReference type="AlphaFoldDB" id="A0ABD0KP48"/>
<dbReference type="Proteomes" id="UP001519460">
    <property type="component" value="Unassembled WGS sequence"/>
</dbReference>
<comment type="caution">
    <text evidence="6">The sequence shown here is derived from an EMBL/GenBank/DDBJ whole genome shotgun (WGS) entry which is preliminary data.</text>
</comment>
<keyword evidence="7" id="KW-1185">Reference proteome</keyword>
<feature type="compositionally biased region" description="Polar residues" evidence="4">
    <location>
        <begin position="182"/>
        <end position="197"/>
    </location>
</feature>
<keyword evidence="1 3" id="KW-0863">Zinc-finger</keyword>
<organism evidence="6 7">
    <name type="scientific">Batillaria attramentaria</name>
    <dbReference type="NCBI Taxonomy" id="370345"/>
    <lineage>
        <taxon>Eukaryota</taxon>
        <taxon>Metazoa</taxon>
        <taxon>Spiralia</taxon>
        <taxon>Lophotrochozoa</taxon>
        <taxon>Mollusca</taxon>
        <taxon>Gastropoda</taxon>
        <taxon>Caenogastropoda</taxon>
        <taxon>Sorbeoconcha</taxon>
        <taxon>Cerithioidea</taxon>
        <taxon>Batillariidae</taxon>
        <taxon>Batillaria</taxon>
    </lineage>
</organism>
<feature type="compositionally biased region" description="Polar residues" evidence="4">
    <location>
        <begin position="99"/>
        <end position="122"/>
    </location>
</feature>
<keyword evidence="1 3" id="KW-0479">Metal-binding</keyword>
<evidence type="ECO:0000313" key="7">
    <source>
        <dbReference type="Proteomes" id="UP001519460"/>
    </source>
</evidence>
<evidence type="ECO:0000259" key="5">
    <source>
        <dbReference type="PROSITE" id="PS50089"/>
    </source>
</evidence>
<protein>
    <recommendedName>
        <fullName evidence="5">RING-type domain-containing protein</fullName>
    </recommendedName>
</protein>
<evidence type="ECO:0000256" key="4">
    <source>
        <dbReference type="SAM" id="MobiDB-lite"/>
    </source>
</evidence>
<evidence type="ECO:0000313" key="6">
    <source>
        <dbReference type="EMBL" id="KAK7488996.1"/>
    </source>
</evidence>